<keyword evidence="8" id="KW-0808">Transferase</keyword>
<dbReference type="InterPro" id="IPR008271">
    <property type="entry name" value="Ser/Thr_kinase_AS"/>
</dbReference>
<dbReference type="SMART" id="SM00220">
    <property type="entry name" value="S_TKc"/>
    <property type="match status" value="1"/>
</dbReference>
<dbReference type="AlphaFoldDB" id="A0AAW2UB17"/>
<keyword evidence="5" id="KW-1133">Transmembrane helix</keyword>
<dbReference type="PRINTS" id="PR00019">
    <property type="entry name" value="LEURICHRPT"/>
</dbReference>
<evidence type="ECO:0000256" key="2">
    <source>
        <dbReference type="ARBA" id="ARBA00022614"/>
    </source>
</evidence>
<evidence type="ECO:0000313" key="8">
    <source>
        <dbReference type="EMBL" id="KAL0414475.1"/>
    </source>
</evidence>
<dbReference type="SMART" id="SM00365">
    <property type="entry name" value="LRR_SD22"/>
    <property type="match status" value="3"/>
</dbReference>
<dbReference type="SMART" id="SM00369">
    <property type="entry name" value="LRR_TYP"/>
    <property type="match status" value="4"/>
</dbReference>
<dbReference type="GO" id="GO:0006952">
    <property type="term" value="P:defense response"/>
    <property type="evidence" value="ECO:0007669"/>
    <property type="project" value="UniProtKB-ARBA"/>
</dbReference>
<dbReference type="EMBL" id="JACGWJ010000006">
    <property type="protein sequence ID" value="KAL0414475.1"/>
    <property type="molecule type" value="Genomic_DNA"/>
</dbReference>
<dbReference type="SUPFAM" id="SSF56112">
    <property type="entry name" value="Protein kinase-like (PK-like)"/>
    <property type="match status" value="1"/>
</dbReference>
<dbReference type="Pfam" id="PF00069">
    <property type="entry name" value="Pkinase"/>
    <property type="match status" value="1"/>
</dbReference>
<dbReference type="Pfam" id="PF14381">
    <property type="entry name" value="EDR1_CTR1_ARMC3_pept"/>
    <property type="match status" value="1"/>
</dbReference>
<evidence type="ECO:0000256" key="3">
    <source>
        <dbReference type="ARBA" id="ARBA00022692"/>
    </source>
</evidence>
<dbReference type="PROSITE" id="PS51450">
    <property type="entry name" value="LRR"/>
    <property type="match status" value="2"/>
</dbReference>
<comment type="subcellular location">
    <subcellularLocation>
        <location evidence="1">Membrane</location>
    </subcellularLocation>
</comment>
<dbReference type="Gene3D" id="1.10.510.10">
    <property type="entry name" value="Transferase(Phosphotransferase) domain 1"/>
    <property type="match status" value="1"/>
</dbReference>
<dbReference type="InterPro" id="IPR001611">
    <property type="entry name" value="Leu-rich_rpt"/>
</dbReference>
<dbReference type="GO" id="GO:0051707">
    <property type="term" value="P:response to other organism"/>
    <property type="evidence" value="ECO:0007669"/>
    <property type="project" value="UniProtKB-ARBA"/>
</dbReference>
<sequence length="1044" mass="116830">MQVKELEKIETSDLKEQENLERTEEVEALGENCGKKDLNFNSIIDVSEKRLDFPLINGEESTVEEVYLYKNELNLIPRAVGRLKGLRTLKFFANEVNLFPVEFTNLVQLECLQVKVTDPGVSGLELSKLGNLKELELSRVPPRPSSFPILSEIAGLKCLTRLSVCHFSIRYLPPEIGCLSNLEYLDLSFNKMRNLPDEITLLDMLISLKVANNKLVELPLGLSSLQRLENLDLSNNRLTSLGCLELEAMRNLQTLYLQHNHIRGIQIPSWICCNLEGNCRNLSNDESAEMDVYEGVILEIHNTPSSSVAPSSHLSGLSPSNRCLAARRAKGWKRRYNLKTKARQERLINCKKWKVDTSSRSSSGKCTMCSVSVNSDNATSEGLSVIAEAELDNKDIFSEEKIRGNSLVTPRNVDFTAKSKSVDGCSCSEIDSDGIQKDVEADSLHSASVDSLSHAVKVLDEGRDRPFMPLASYEKNLYVNSREVILLDRERDEDLDAILLCARALVCRFRQMNSSIDEHRDSAIDNLQTASLLALFVSDHFGGSDKSVVLQRTRKDVSGSNCRKPFVCTCATGTNTDANKANKLSVDPVEDTIFRDICEKALQSIKERRNSIVVPIGSLQFGVCRHRALLMKYLCDRMEPRIPCELVRGYLDFSPHAWNVIIVKRGESLVRMIVDACHPHDIREESDPEYFCRYIPLSRVSALVADCDAGPNCSFPSLSLCDEIGKLASTSLMRCNFGSLEAAVKVRTIDVTGASADEIRNFEFSCLGEVRMLSFLKHSCIIEFYGHQISSKWSLTEDGNSGGRILQSAILMEYIKGGSLRTYVERLSSSGEKHVALDLALSIARDVAFALTELHANHIIHRDIKSENVLIDLDKKRQDGTPVVKICDFDRAIPLHSYLHTCCIAHVGVPPSDICVGTPRWMAPEVFRAMHKRNMYGLEVDIWSFGCLLLELLTLQVPYFGLPESDIHESLQTGQRPKLTEELEALAQSDGELETESETLRFLVKLYHQCTEKDPADRPSAEKIYNSLLARASSVTDSTNTEQE</sequence>
<evidence type="ECO:0000256" key="1">
    <source>
        <dbReference type="ARBA" id="ARBA00004370"/>
    </source>
</evidence>
<protein>
    <submittedName>
        <fullName evidence="8">Mitogen-activated protein kinase kinase kinase A</fullName>
    </submittedName>
</protein>
<reference evidence="8" key="1">
    <citation type="submission" date="2020-06" db="EMBL/GenBank/DDBJ databases">
        <authorList>
            <person name="Li T."/>
            <person name="Hu X."/>
            <person name="Zhang T."/>
            <person name="Song X."/>
            <person name="Zhang H."/>
            <person name="Dai N."/>
            <person name="Sheng W."/>
            <person name="Hou X."/>
            <person name="Wei L."/>
        </authorList>
    </citation>
    <scope>NUCLEOTIDE SEQUENCE</scope>
    <source>
        <strain evidence="8">G02</strain>
        <tissue evidence="8">Leaf</tissue>
    </source>
</reference>
<dbReference type="Gene3D" id="3.80.10.10">
    <property type="entry name" value="Ribonuclease Inhibitor"/>
    <property type="match status" value="1"/>
</dbReference>
<keyword evidence="8" id="KW-0418">Kinase</keyword>
<comment type="caution">
    <text evidence="8">The sequence shown here is derived from an EMBL/GenBank/DDBJ whole genome shotgun (WGS) entry which is preliminary data.</text>
</comment>
<dbReference type="PROSITE" id="PS00108">
    <property type="entry name" value="PROTEIN_KINASE_ST"/>
    <property type="match status" value="1"/>
</dbReference>
<keyword evidence="3" id="KW-0812">Transmembrane</keyword>
<dbReference type="GO" id="GO:0016020">
    <property type="term" value="C:membrane"/>
    <property type="evidence" value="ECO:0007669"/>
    <property type="project" value="UniProtKB-SubCell"/>
</dbReference>
<proteinExistence type="predicted"/>
<dbReference type="PANTHER" id="PTHR24359">
    <property type="entry name" value="SERINE/THREONINE-PROTEIN KINASE SBK1"/>
    <property type="match status" value="1"/>
</dbReference>
<dbReference type="InterPro" id="IPR032675">
    <property type="entry name" value="LRR_dom_sf"/>
</dbReference>
<dbReference type="Pfam" id="PF00560">
    <property type="entry name" value="LRR_1"/>
    <property type="match status" value="2"/>
</dbReference>
<name>A0AAW2UB17_SESRA</name>
<evidence type="ECO:0000256" key="6">
    <source>
        <dbReference type="ARBA" id="ARBA00023136"/>
    </source>
</evidence>
<evidence type="ECO:0000256" key="4">
    <source>
        <dbReference type="ARBA" id="ARBA00022737"/>
    </source>
</evidence>
<dbReference type="GO" id="GO:0004674">
    <property type="term" value="F:protein serine/threonine kinase activity"/>
    <property type="evidence" value="ECO:0007669"/>
    <property type="project" value="TreeGrafter"/>
</dbReference>
<feature type="domain" description="Protein kinase" evidence="7">
    <location>
        <begin position="718"/>
        <end position="1029"/>
    </location>
</feature>
<accession>A0AAW2UB17</accession>
<evidence type="ECO:0000256" key="5">
    <source>
        <dbReference type="ARBA" id="ARBA00022989"/>
    </source>
</evidence>
<dbReference type="SMART" id="SM00364">
    <property type="entry name" value="LRR_BAC"/>
    <property type="match status" value="3"/>
</dbReference>
<organism evidence="8">
    <name type="scientific">Sesamum radiatum</name>
    <name type="common">Black benniseed</name>
    <dbReference type="NCBI Taxonomy" id="300843"/>
    <lineage>
        <taxon>Eukaryota</taxon>
        <taxon>Viridiplantae</taxon>
        <taxon>Streptophyta</taxon>
        <taxon>Embryophyta</taxon>
        <taxon>Tracheophyta</taxon>
        <taxon>Spermatophyta</taxon>
        <taxon>Magnoliopsida</taxon>
        <taxon>eudicotyledons</taxon>
        <taxon>Gunneridae</taxon>
        <taxon>Pentapetalae</taxon>
        <taxon>asterids</taxon>
        <taxon>lamiids</taxon>
        <taxon>Lamiales</taxon>
        <taxon>Pedaliaceae</taxon>
        <taxon>Sesamum</taxon>
    </lineage>
</organism>
<dbReference type="InterPro" id="IPR011009">
    <property type="entry name" value="Kinase-like_dom_sf"/>
</dbReference>
<dbReference type="GO" id="GO:0005524">
    <property type="term" value="F:ATP binding"/>
    <property type="evidence" value="ECO:0007669"/>
    <property type="project" value="InterPro"/>
</dbReference>
<reference evidence="8" key="2">
    <citation type="journal article" date="2024" name="Plant">
        <title>Genomic evolution and insights into agronomic trait innovations of Sesamum species.</title>
        <authorList>
            <person name="Miao H."/>
            <person name="Wang L."/>
            <person name="Qu L."/>
            <person name="Liu H."/>
            <person name="Sun Y."/>
            <person name="Le M."/>
            <person name="Wang Q."/>
            <person name="Wei S."/>
            <person name="Zheng Y."/>
            <person name="Lin W."/>
            <person name="Duan Y."/>
            <person name="Cao H."/>
            <person name="Xiong S."/>
            <person name="Wang X."/>
            <person name="Wei L."/>
            <person name="Li C."/>
            <person name="Ma Q."/>
            <person name="Ju M."/>
            <person name="Zhao R."/>
            <person name="Li G."/>
            <person name="Mu C."/>
            <person name="Tian Q."/>
            <person name="Mei H."/>
            <person name="Zhang T."/>
            <person name="Gao T."/>
            <person name="Zhang H."/>
        </authorList>
    </citation>
    <scope>NUCLEOTIDE SEQUENCE</scope>
    <source>
        <strain evidence="8">G02</strain>
    </source>
</reference>
<dbReference type="InterPro" id="IPR003591">
    <property type="entry name" value="Leu-rich_rpt_typical-subtyp"/>
</dbReference>
<dbReference type="InterPro" id="IPR000719">
    <property type="entry name" value="Prot_kinase_dom"/>
</dbReference>
<dbReference type="PROSITE" id="PS50011">
    <property type="entry name" value="PROTEIN_KINASE_DOM"/>
    <property type="match status" value="1"/>
</dbReference>
<keyword evidence="4" id="KW-0677">Repeat</keyword>
<dbReference type="PANTHER" id="PTHR24359:SF1">
    <property type="entry name" value="INHIBITOR OF NUCLEAR FACTOR KAPPA-B KINASE EPSILON SUBUNIT HOMOLOG 1-RELATED"/>
    <property type="match status" value="1"/>
</dbReference>
<keyword evidence="2" id="KW-0433">Leucine-rich repeat</keyword>
<dbReference type="FunFam" id="1.10.510.10:FF:000988">
    <property type="entry name" value="Leucine-rich repeat protein kinase family protein"/>
    <property type="match status" value="1"/>
</dbReference>
<keyword evidence="6" id="KW-0472">Membrane</keyword>
<dbReference type="SUPFAM" id="SSF52058">
    <property type="entry name" value="L domain-like"/>
    <property type="match status" value="1"/>
</dbReference>
<dbReference type="InterPro" id="IPR055164">
    <property type="entry name" value="EDR1/CTR1/ARMC3-like_pept-like"/>
</dbReference>
<evidence type="ECO:0000259" key="7">
    <source>
        <dbReference type="PROSITE" id="PS50011"/>
    </source>
</evidence>
<gene>
    <name evidence="8" type="ORF">Sradi_1649200</name>
</gene>